<sequence>MRKSDLSPERQTRLEPVPGKPGVFALDSPPIGRLEDFAGRLAASDRMGEALRLLEHLREESARLPQPDLVTRTLIRREAVLSSHIEGTRSELEDLFEYECTLDDSRLPADVRTTLAYVNALEVGLRTVRAEGSAAFQLPFIQTLHRHLMEDDASYRDVPGQLRTVQNWVGGLRIEDARFVPPLPERLQAGLQDLIGNVLDYRPEGVMAMHVLRRAAIGHAQFESLHPFRDGNGRTGRLLIPLQLAAEGYPPLYVAGPLYRNRHEYFDRLLDVQLRSGWQGWMGFFAQAVMVACAEALDTTGALIALRERWRLAVSGQRADSASRRLVELLIGQPVVTAMQVGRQLGVSFPTANHALTTLVRAGILREPGSRRNRIFVADEVIRILEGRSTSPPDRQWPA</sequence>
<feature type="binding site" evidence="1">
    <location>
        <position position="265"/>
    </location>
    <ligand>
        <name>ATP</name>
        <dbReference type="ChEBI" id="CHEBI:30616"/>
    </ligand>
</feature>
<feature type="binding site" evidence="1">
    <location>
        <begin position="231"/>
        <end position="237"/>
    </location>
    <ligand>
        <name>ATP</name>
        <dbReference type="ChEBI" id="CHEBI:30616"/>
    </ligand>
</feature>
<reference evidence="6 7" key="1">
    <citation type="submission" date="2018-03" db="EMBL/GenBank/DDBJ databases">
        <title>Complete genome sequence of Thauera aromatica, a model organism for studying aromatic compound degradation under denitrifying conditions.</title>
        <authorList>
            <person name="Lo H.-Y."/>
            <person name="Goris T."/>
            <person name="Boll M."/>
            <person name="Mueller J.A."/>
        </authorList>
    </citation>
    <scope>NUCLEOTIDE SEQUENCE [LARGE SCALE GENOMIC DNA]</scope>
    <source>
        <strain evidence="6 7">K172</strain>
    </source>
</reference>
<feature type="compositionally biased region" description="Basic and acidic residues" evidence="4">
    <location>
        <begin position="1"/>
        <end position="13"/>
    </location>
</feature>
<feature type="binding site" evidence="1">
    <location>
        <position position="86"/>
    </location>
    <ligand>
        <name>ATP</name>
        <dbReference type="ChEBI" id="CHEBI:30616"/>
    </ligand>
</feature>
<feature type="binding site" evidence="3">
    <location>
        <begin position="230"/>
        <end position="237"/>
    </location>
    <ligand>
        <name>ATP</name>
        <dbReference type="ChEBI" id="CHEBI:30616"/>
    </ligand>
</feature>
<dbReference type="OrthoDB" id="9813719at2"/>
<feature type="domain" description="Fido" evidence="5">
    <location>
        <begin position="136"/>
        <end position="287"/>
    </location>
</feature>
<evidence type="ECO:0000259" key="5">
    <source>
        <dbReference type="PROSITE" id="PS51459"/>
    </source>
</evidence>
<dbReference type="Pfam" id="PF02661">
    <property type="entry name" value="Fic"/>
    <property type="match status" value="1"/>
</dbReference>
<evidence type="ECO:0000313" key="6">
    <source>
        <dbReference type="EMBL" id="AVR87723.1"/>
    </source>
</evidence>
<dbReference type="RefSeq" id="WP_107220060.1">
    <property type="nucleotide sequence ID" value="NZ_CP028339.1"/>
</dbReference>
<dbReference type="KEGG" id="tak:Tharo_0781"/>
<dbReference type="PANTHER" id="PTHR13504">
    <property type="entry name" value="FIDO DOMAIN-CONTAINING PROTEIN DDB_G0283145"/>
    <property type="match status" value="1"/>
</dbReference>
<keyword evidence="7" id="KW-1185">Reference proteome</keyword>
<dbReference type="PIRSF" id="PIRSF038925">
    <property type="entry name" value="AMP-prot_trans"/>
    <property type="match status" value="1"/>
</dbReference>
<evidence type="ECO:0000256" key="4">
    <source>
        <dbReference type="SAM" id="MobiDB-lite"/>
    </source>
</evidence>
<name>A0A2R4BKH8_THAAR</name>
<protein>
    <recommendedName>
        <fullName evidence="5">Fido domain-containing protein</fullName>
    </recommendedName>
</protein>
<dbReference type="GO" id="GO:0005524">
    <property type="term" value="F:ATP binding"/>
    <property type="evidence" value="ECO:0007669"/>
    <property type="project" value="UniProtKB-KW"/>
</dbReference>
<evidence type="ECO:0000256" key="2">
    <source>
        <dbReference type="PIRSR" id="PIRSR640198-1"/>
    </source>
</evidence>
<accession>A0A2R4BKH8</accession>
<dbReference type="InterPro" id="IPR040198">
    <property type="entry name" value="Fido_containing"/>
</dbReference>
<evidence type="ECO:0000256" key="1">
    <source>
        <dbReference type="PIRSR" id="PIRSR038925-1"/>
    </source>
</evidence>
<gene>
    <name evidence="6" type="ORF">Tharo_0781</name>
</gene>
<dbReference type="Gene3D" id="1.10.3290.10">
    <property type="entry name" value="Fido-like domain"/>
    <property type="match status" value="1"/>
</dbReference>
<dbReference type="Pfam" id="PF13784">
    <property type="entry name" value="Fic_N"/>
    <property type="match status" value="1"/>
</dbReference>
<dbReference type="Proteomes" id="UP000241885">
    <property type="component" value="Chromosome"/>
</dbReference>
<dbReference type="SUPFAM" id="SSF140931">
    <property type="entry name" value="Fic-like"/>
    <property type="match status" value="1"/>
</dbReference>
<proteinExistence type="predicted"/>
<feature type="active site" evidence="2">
    <location>
        <position position="226"/>
    </location>
</feature>
<keyword evidence="1" id="KW-0067">ATP-binding</keyword>
<organism evidence="6 7">
    <name type="scientific">Thauera aromatica K172</name>
    <dbReference type="NCBI Taxonomy" id="44139"/>
    <lineage>
        <taxon>Bacteria</taxon>
        <taxon>Pseudomonadati</taxon>
        <taxon>Pseudomonadota</taxon>
        <taxon>Betaproteobacteria</taxon>
        <taxon>Rhodocyclales</taxon>
        <taxon>Zoogloeaceae</taxon>
        <taxon>Thauera</taxon>
    </lineage>
</organism>
<dbReference type="PROSITE" id="PS51459">
    <property type="entry name" value="FIDO"/>
    <property type="match status" value="1"/>
</dbReference>
<feature type="region of interest" description="Disordered" evidence="4">
    <location>
        <begin position="1"/>
        <end position="21"/>
    </location>
</feature>
<dbReference type="InterPro" id="IPR026287">
    <property type="entry name" value="SoFic-like"/>
</dbReference>
<dbReference type="InterPro" id="IPR025758">
    <property type="entry name" value="Fic/DOC_N"/>
</dbReference>
<evidence type="ECO:0000313" key="7">
    <source>
        <dbReference type="Proteomes" id="UP000241885"/>
    </source>
</evidence>
<dbReference type="SUPFAM" id="SSF46785">
    <property type="entry name" value="Winged helix' DNA-binding domain"/>
    <property type="match status" value="1"/>
</dbReference>
<feature type="binding site" evidence="1">
    <location>
        <position position="226"/>
    </location>
    <ligand>
        <name>ATP</name>
        <dbReference type="ChEBI" id="CHEBI:30616"/>
    </ligand>
</feature>
<dbReference type="EMBL" id="CP028339">
    <property type="protein sequence ID" value="AVR87723.1"/>
    <property type="molecule type" value="Genomic_DNA"/>
</dbReference>
<dbReference type="InterPro" id="IPR036597">
    <property type="entry name" value="Fido-like_dom_sf"/>
</dbReference>
<dbReference type="InterPro" id="IPR003812">
    <property type="entry name" value="Fido"/>
</dbReference>
<keyword evidence="1" id="KW-0547">Nucleotide-binding</keyword>
<dbReference type="InterPro" id="IPR036390">
    <property type="entry name" value="WH_DNA-bd_sf"/>
</dbReference>
<evidence type="ECO:0000256" key="3">
    <source>
        <dbReference type="PIRSR" id="PIRSR640198-2"/>
    </source>
</evidence>
<dbReference type="AlphaFoldDB" id="A0A2R4BKH8"/>
<dbReference type="PANTHER" id="PTHR13504:SF38">
    <property type="entry name" value="FIDO DOMAIN-CONTAINING PROTEIN"/>
    <property type="match status" value="1"/>
</dbReference>